<dbReference type="InterPro" id="IPR001810">
    <property type="entry name" value="F-box_dom"/>
</dbReference>
<dbReference type="InterPro" id="IPR036047">
    <property type="entry name" value="F-box-like_dom_sf"/>
</dbReference>
<dbReference type="AlphaFoldDB" id="A0A9P4QSS3"/>
<name>A0A9P4QSS3_9PLEO</name>
<dbReference type="OrthoDB" id="3812706at2759"/>
<dbReference type="SUPFAM" id="SSF81383">
    <property type="entry name" value="F-box domain"/>
    <property type="match status" value="1"/>
</dbReference>
<gene>
    <name evidence="2" type="ORF">EJ04DRAFT_585293</name>
</gene>
<reference evidence="2" key="1">
    <citation type="journal article" date="2020" name="Stud. Mycol.">
        <title>101 Dothideomycetes genomes: a test case for predicting lifestyles and emergence of pathogens.</title>
        <authorList>
            <person name="Haridas S."/>
            <person name="Albert R."/>
            <person name="Binder M."/>
            <person name="Bloem J."/>
            <person name="Labutti K."/>
            <person name="Salamov A."/>
            <person name="Andreopoulos B."/>
            <person name="Baker S."/>
            <person name="Barry K."/>
            <person name="Bills G."/>
            <person name="Bluhm B."/>
            <person name="Cannon C."/>
            <person name="Castanera R."/>
            <person name="Culley D."/>
            <person name="Daum C."/>
            <person name="Ezra D."/>
            <person name="Gonzalez J."/>
            <person name="Henrissat B."/>
            <person name="Kuo A."/>
            <person name="Liang C."/>
            <person name="Lipzen A."/>
            <person name="Lutzoni F."/>
            <person name="Magnuson J."/>
            <person name="Mondo S."/>
            <person name="Nolan M."/>
            <person name="Ohm R."/>
            <person name="Pangilinan J."/>
            <person name="Park H.-J."/>
            <person name="Ramirez L."/>
            <person name="Alfaro M."/>
            <person name="Sun H."/>
            <person name="Tritt A."/>
            <person name="Yoshinaga Y."/>
            <person name="Zwiers L.-H."/>
            <person name="Turgeon B."/>
            <person name="Goodwin S."/>
            <person name="Spatafora J."/>
            <person name="Crous P."/>
            <person name="Grigoriev I."/>
        </authorList>
    </citation>
    <scope>NUCLEOTIDE SEQUENCE</scope>
    <source>
        <strain evidence="2">CBS 125425</strain>
    </source>
</reference>
<keyword evidence="3" id="KW-1185">Reference proteome</keyword>
<proteinExistence type="predicted"/>
<evidence type="ECO:0000313" key="3">
    <source>
        <dbReference type="Proteomes" id="UP000799444"/>
    </source>
</evidence>
<dbReference type="Proteomes" id="UP000799444">
    <property type="component" value="Unassembled WGS sequence"/>
</dbReference>
<accession>A0A9P4QSS3</accession>
<protein>
    <recommendedName>
        <fullName evidence="1">F-box domain-containing protein</fullName>
    </recommendedName>
</protein>
<feature type="domain" description="F-box" evidence="1">
    <location>
        <begin position="2"/>
        <end position="50"/>
    </location>
</feature>
<sequence length="436" mass="49178">MSSTLDALPAELAAEICDFLNKADLLKIRQTSRFFNQVSVISLSKYLRPKLQSVKALLTEEGLRCLNDLTRVPQFCSKIENIYLADHKLYELDTQVDVGLGHFQSEALLNSVIPAQQHFDMSGQALALLQSIFANVKSSARLASIRIGYDIHLSRHDICGFSHLSRSLSLDNAQQYKYLRRISERATPWALRSTMSQPFLALQATNFSRRLVHLQLQKMAQPGLIVAERSSGSIARRTWNVVGPYLQSAHITAYDHREANPKSALWMKECTTAISGVDELQIRGSEDHYDECSGCTLIFQGLTKAKFSRIARLDLIDLCIDEQNLSRFLNDCSSTLQSLQLDSIGLICGSWYDVIVLIREFALSHLEAEGQYQLVVPGCIPHLYCRNTEINFVVSGRENVANYIQLWLDNWEVSRDNPHQGGELMYPTASYAEHFG</sequence>
<evidence type="ECO:0000313" key="2">
    <source>
        <dbReference type="EMBL" id="KAF2730718.1"/>
    </source>
</evidence>
<organism evidence="2 3">
    <name type="scientific">Polyplosphaeria fusca</name>
    <dbReference type="NCBI Taxonomy" id="682080"/>
    <lineage>
        <taxon>Eukaryota</taxon>
        <taxon>Fungi</taxon>
        <taxon>Dikarya</taxon>
        <taxon>Ascomycota</taxon>
        <taxon>Pezizomycotina</taxon>
        <taxon>Dothideomycetes</taxon>
        <taxon>Pleosporomycetidae</taxon>
        <taxon>Pleosporales</taxon>
        <taxon>Tetraplosphaeriaceae</taxon>
        <taxon>Polyplosphaeria</taxon>
    </lineage>
</organism>
<comment type="caution">
    <text evidence="2">The sequence shown here is derived from an EMBL/GenBank/DDBJ whole genome shotgun (WGS) entry which is preliminary data.</text>
</comment>
<evidence type="ECO:0000259" key="1">
    <source>
        <dbReference type="PROSITE" id="PS50181"/>
    </source>
</evidence>
<dbReference type="PROSITE" id="PS50181">
    <property type="entry name" value="FBOX"/>
    <property type="match status" value="1"/>
</dbReference>
<dbReference type="EMBL" id="ML996211">
    <property type="protein sequence ID" value="KAF2730718.1"/>
    <property type="molecule type" value="Genomic_DNA"/>
</dbReference>